<dbReference type="STRING" id="363754.RHSP_16460"/>
<dbReference type="PATRIC" id="fig|363754.4.peg.4511"/>
<reference evidence="1 2" key="1">
    <citation type="journal article" date="2012" name="BMC Genomics">
        <title>Genomic basis of broad host range and environmental adaptability of Rhizobium tropici CIAT 899 and Rhizobium sp. PRF 81 which are used in inoculants for common bean (Phaseolus vulgaris L.).</title>
        <authorList>
            <person name="Ormeno-Orrillo E."/>
            <person name="Menna P."/>
            <person name="Almeida L.G."/>
            <person name="Ollero F.J."/>
            <person name="Nicolas M.F."/>
            <person name="Pains Rodrigues E."/>
            <person name="Shigueyoshi Nakatani A."/>
            <person name="Silva Batista J.S."/>
            <person name="Oliveira Chueire L.M."/>
            <person name="Souza R.C."/>
            <person name="Ribeiro Vasconcelos A.T."/>
            <person name="Megias M."/>
            <person name="Hungria M."/>
            <person name="Martinez-Romero E."/>
        </authorList>
    </citation>
    <scope>NUCLEOTIDE SEQUENCE [LARGE SCALE GENOMIC DNA]</scope>
    <source>
        <strain evidence="1 2">PRF 81</strain>
    </source>
</reference>
<dbReference type="EMBL" id="AQHN01000077">
    <property type="protein sequence ID" value="ENN85960.1"/>
    <property type="molecule type" value="Genomic_DNA"/>
</dbReference>
<dbReference type="GO" id="GO:0016740">
    <property type="term" value="F:transferase activity"/>
    <property type="evidence" value="ECO:0007669"/>
    <property type="project" value="UniProtKB-KW"/>
</dbReference>
<dbReference type="Proteomes" id="UP000012429">
    <property type="component" value="Unassembled WGS sequence"/>
</dbReference>
<keyword evidence="1" id="KW-0808">Transferase</keyword>
<evidence type="ECO:0000313" key="2">
    <source>
        <dbReference type="Proteomes" id="UP000012429"/>
    </source>
</evidence>
<keyword evidence="2" id="KW-1185">Reference proteome</keyword>
<accession>N6UW93</accession>
<name>N6UW93_9HYPH</name>
<dbReference type="AlphaFoldDB" id="N6UW93"/>
<sequence length="214" mass="23624">MNIATLCSNFASLKLESNGEEGVENLKVQPLTSDRWGDFETLFGPSGACYGCWCTHFRIPTSERNTMDGDAKKRFMQERIAGGPPPGLLGYIGERPVAWVQVGPRSELPQWNSQKTVSRPLDPADAEDGSVWAVSCFFMNSRDRGKGYSHRMLSEAVNFARASGARLLEGCPIERTKQSKSVGLYVGSLRIFEAAGFSEVAKRKDGRPLMRLVL</sequence>
<dbReference type="Gene3D" id="3.40.630.30">
    <property type="match status" value="1"/>
</dbReference>
<gene>
    <name evidence="1" type="ORF">RHSP_16460</name>
</gene>
<evidence type="ECO:0000313" key="1">
    <source>
        <dbReference type="EMBL" id="ENN85960.1"/>
    </source>
</evidence>
<comment type="caution">
    <text evidence="1">The sequence shown here is derived from an EMBL/GenBank/DDBJ whole genome shotgun (WGS) entry which is preliminary data.</text>
</comment>
<protein>
    <submittedName>
        <fullName evidence="1">Putative acetyltransferase protein</fullName>
    </submittedName>
</protein>
<dbReference type="SUPFAM" id="SSF55729">
    <property type="entry name" value="Acyl-CoA N-acyltransferases (Nat)"/>
    <property type="match status" value="1"/>
</dbReference>
<proteinExistence type="predicted"/>
<organism evidence="1 2">
    <name type="scientific">Rhizobium freirei PRF 81</name>
    <dbReference type="NCBI Taxonomy" id="363754"/>
    <lineage>
        <taxon>Bacteria</taxon>
        <taxon>Pseudomonadati</taxon>
        <taxon>Pseudomonadota</taxon>
        <taxon>Alphaproteobacteria</taxon>
        <taxon>Hyphomicrobiales</taxon>
        <taxon>Rhizobiaceae</taxon>
        <taxon>Rhizobium/Agrobacterium group</taxon>
        <taxon>Rhizobium</taxon>
    </lineage>
</organism>
<dbReference type="InterPro" id="IPR016181">
    <property type="entry name" value="Acyl_CoA_acyltransferase"/>
</dbReference>